<dbReference type="Pfam" id="PF01266">
    <property type="entry name" value="DAO"/>
    <property type="match status" value="1"/>
</dbReference>
<dbReference type="Gene3D" id="3.50.50.60">
    <property type="entry name" value="FAD/NAD(P)-binding domain"/>
    <property type="match status" value="1"/>
</dbReference>
<name>A0A9D2PTI9_9FIRM</name>
<dbReference type="InterPro" id="IPR036188">
    <property type="entry name" value="FAD/NAD-bd_sf"/>
</dbReference>
<comment type="caution">
    <text evidence="3">The sequence shown here is derived from an EMBL/GenBank/DDBJ whole genome shotgun (WGS) entry which is preliminary data.</text>
</comment>
<dbReference type="InterPro" id="IPR007419">
    <property type="entry name" value="BFD-like_2Fe2S-bd_dom"/>
</dbReference>
<reference evidence="3" key="1">
    <citation type="journal article" date="2021" name="PeerJ">
        <title>Extensive microbial diversity within the chicken gut microbiome revealed by metagenomics and culture.</title>
        <authorList>
            <person name="Gilroy R."/>
            <person name="Ravi A."/>
            <person name="Getino M."/>
            <person name="Pursley I."/>
            <person name="Horton D.L."/>
            <person name="Alikhan N.F."/>
            <person name="Baker D."/>
            <person name="Gharbi K."/>
            <person name="Hall N."/>
            <person name="Watson M."/>
            <person name="Adriaenssens E.M."/>
            <person name="Foster-Nyarko E."/>
            <person name="Jarju S."/>
            <person name="Secka A."/>
            <person name="Antonio M."/>
            <person name="Oren A."/>
            <person name="Chaudhuri R.R."/>
            <person name="La Ragione R."/>
            <person name="Hildebrand F."/>
            <person name="Pallen M.J."/>
        </authorList>
    </citation>
    <scope>NUCLEOTIDE SEQUENCE</scope>
    <source>
        <strain evidence="3">CHK198-12963</strain>
    </source>
</reference>
<dbReference type="PANTHER" id="PTHR42720:SF1">
    <property type="entry name" value="GLYCEROL 3-PHOSPHATE OXIDASE"/>
    <property type="match status" value="1"/>
</dbReference>
<feature type="domain" description="BFD-like [2Fe-2S]-binding" evidence="2">
    <location>
        <begin position="405"/>
        <end position="459"/>
    </location>
</feature>
<dbReference type="InterPro" id="IPR041854">
    <property type="entry name" value="BFD-like_2Fe2S-bd_dom_sf"/>
</dbReference>
<reference evidence="3" key="2">
    <citation type="submission" date="2021-04" db="EMBL/GenBank/DDBJ databases">
        <authorList>
            <person name="Gilroy R."/>
        </authorList>
    </citation>
    <scope>NUCLEOTIDE SEQUENCE</scope>
    <source>
        <strain evidence="3">CHK198-12963</strain>
    </source>
</reference>
<dbReference type="Pfam" id="PF04324">
    <property type="entry name" value="Fer2_BFD"/>
    <property type="match status" value="1"/>
</dbReference>
<dbReference type="InterPro" id="IPR052745">
    <property type="entry name" value="G3P_Oxidase/Oxidoreductase"/>
</dbReference>
<organism evidence="3 4">
    <name type="scientific">Candidatus Enterocloster excrementigallinarum</name>
    <dbReference type="NCBI Taxonomy" id="2838558"/>
    <lineage>
        <taxon>Bacteria</taxon>
        <taxon>Bacillati</taxon>
        <taxon>Bacillota</taxon>
        <taxon>Clostridia</taxon>
        <taxon>Lachnospirales</taxon>
        <taxon>Lachnospiraceae</taxon>
        <taxon>Enterocloster</taxon>
    </lineage>
</organism>
<dbReference type="AlphaFoldDB" id="A0A9D2PTI9"/>
<sequence length="494" mass="54920">MEQQYDVLIIGGGVVGSAVAREMSRYQLKIGVLEKNLDVCYETSGRNSGVVHGGFAYDRGSLKARLCVEGNRMMDQLSEELGFRFIRCGKVLVGNTPEDMETLKRTLKQGEDNGSEGLVIIDKEELHRLVPAVVGEFAMFSPNSGIVDPFNYTIALAENAHDNGVDYYFDHEVTGIERGQDGIYAIETSKGTFYTRWVVNSAGLGCGTISDMLGIKGYKVIGSKGDYIILDKRTGPLLPMPVYPVPSNTYMGIHVTNTTDGNVIIGPNAETVTDFAYYGVPQRNMDYLAESASKLWPCIHKGDYIRNYSGILPKWVDDEGVIQDFKIEIRDDLAPRAINLVGIESPGLTAAVPIARYAIGLMKEREELKPNPGFNPIRNGIVRFAEQTKEEQARMIEENPDYGEVICRCEKVTKAELLQAIHNPLGVDTMVGIKYRTRAMMGRCQGGYCQMRMEHMIEEELGKKETQVRYARTGSQVLFGKVREAEDICQEVQG</sequence>
<dbReference type="SUPFAM" id="SSF51905">
    <property type="entry name" value="FAD/NAD(P)-binding domain"/>
    <property type="match status" value="1"/>
</dbReference>
<protein>
    <submittedName>
        <fullName evidence="3">NAD(P)/FAD-dependent oxidoreductase</fullName>
    </submittedName>
</protein>
<dbReference type="Proteomes" id="UP000823863">
    <property type="component" value="Unassembled WGS sequence"/>
</dbReference>
<dbReference type="Gene3D" id="1.10.10.1100">
    <property type="entry name" value="BFD-like [2Fe-2S]-binding domain"/>
    <property type="match status" value="1"/>
</dbReference>
<gene>
    <name evidence="3" type="ORF">H9931_05380</name>
</gene>
<dbReference type="Gene3D" id="3.30.9.10">
    <property type="entry name" value="D-Amino Acid Oxidase, subunit A, domain 2"/>
    <property type="match status" value="1"/>
</dbReference>
<dbReference type="CDD" id="cd19946">
    <property type="entry name" value="GlpA-like_Fer2_BFD-like"/>
    <property type="match status" value="1"/>
</dbReference>
<dbReference type="EMBL" id="DWWB01000025">
    <property type="protein sequence ID" value="HJC66139.1"/>
    <property type="molecule type" value="Genomic_DNA"/>
</dbReference>
<dbReference type="PANTHER" id="PTHR42720">
    <property type="entry name" value="GLYCEROL-3-PHOSPHATE DEHYDROGENASE"/>
    <property type="match status" value="1"/>
</dbReference>
<evidence type="ECO:0000259" key="1">
    <source>
        <dbReference type="Pfam" id="PF01266"/>
    </source>
</evidence>
<feature type="domain" description="FAD dependent oxidoreductase" evidence="1">
    <location>
        <begin position="6"/>
        <end position="358"/>
    </location>
</feature>
<dbReference type="InterPro" id="IPR006076">
    <property type="entry name" value="FAD-dep_OxRdtase"/>
</dbReference>
<accession>A0A9D2PTI9</accession>
<evidence type="ECO:0000313" key="3">
    <source>
        <dbReference type="EMBL" id="HJC66139.1"/>
    </source>
</evidence>
<evidence type="ECO:0000313" key="4">
    <source>
        <dbReference type="Proteomes" id="UP000823863"/>
    </source>
</evidence>
<evidence type="ECO:0000259" key="2">
    <source>
        <dbReference type="Pfam" id="PF04324"/>
    </source>
</evidence>
<proteinExistence type="predicted"/>